<keyword evidence="3" id="KW-0479">Metal-binding</keyword>
<keyword evidence="3" id="KW-0511">Multifunctional enzyme</keyword>
<feature type="binding site" evidence="3">
    <location>
        <position position="323"/>
    </location>
    <ligand>
        <name>CTP</name>
        <dbReference type="ChEBI" id="CHEBI:37563"/>
    </ligand>
</feature>
<feature type="active site" description="Proton donor" evidence="3">
    <location>
        <position position="157"/>
    </location>
</feature>
<dbReference type="Pfam" id="PF04127">
    <property type="entry name" value="DFP"/>
    <property type="match status" value="1"/>
</dbReference>
<evidence type="ECO:0000259" key="6">
    <source>
        <dbReference type="Pfam" id="PF04127"/>
    </source>
</evidence>
<feature type="domain" description="DNA/pantothenate metabolism flavoprotein C-terminal" evidence="6">
    <location>
        <begin position="186"/>
        <end position="394"/>
    </location>
</feature>
<evidence type="ECO:0000259" key="5">
    <source>
        <dbReference type="Pfam" id="PF02441"/>
    </source>
</evidence>
<organism evidence="7 8">
    <name type="scientific">Tindallia magadiensis</name>
    <dbReference type="NCBI Taxonomy" id="69895"/>
    <lineage>
        <taxon>Bacteria</taxon>
        <taxon>Bacillati</taxon>
        <taxon>Bacillota</taxon>
        <taxon>Clostridia</taxon>
        <taxon>Peptostreptococcales</taxon>
        <taxon>Tindalliaceae</taxon>
        <taxon>Tindallia</taxon>
    </lineage>
</organism>
<keyword evidence="3" id="KW-0460">Magnesium</keyword>
<feature type="binding site" evidence="3">
    <location>
        <begin position="305"/>
        <end position="308"/>
    </location>
    <ligand>
        <name>CTP</name>
        <dbReference type="ChEBI" id="CHEBI:37563"/>
    </ligand>
</feature>
<evidence type="ECO:0000256" key="1">
    <source>
        <dbReference type="ARBA" id="ARBA00022793"/>
    </source>
</evidence>
<dbReference type="GO" id="GO:0046872">
    <property type="term" value="F:metal ion binding"/>
    <property type="evidence" value="ECO:0007669"/>
    <property type="project" value="UniProtKB-KW"/>
</dbReference>
<dbReference type="OrthoDB" id="9802554at2"/>
<feature type="region of interest" description="Phosphopantothenate--cysteine ligase" evidence="3">
    <location>
        <begin position="190"/>
        <end position="402"/>
    </location>
</feature>
<dbReference type="GO" id="GO:0010181">
    <property type="term" value="F:FMN binding"/>
    <property type="evidence" value="ECO:0007669"/>
    <property type="project" value="UniProtKB-UniRule"/>
</dbReference>
<evidence type="ECO:0000313" key="8">
    <source>
        <dbReference type="Proteomes" id="UP000199287"/>
    </source>
</evidence>
<feature type="binding site" evidence="3">
    <location>
        <position position="337"/>
    </location>
    <ligand>
        <name>CTP</name>
        <dbReference type="ChEBI" id="CHEBI:37563"/>
    </ligand>
</feature>
<feature type="binding site" evidence="3">
    <location>
        <position position="341"/>
    </location>
    <ligand>
        <name>CTP</name>
        <dbReference type="ChEBI" id="CHEBI:37563"/>
    </ligand>
</feature>
<dbReference type="Proteomes" id="UP000199287">
    <property type="component" value="Unassembled WGS sequence"/>
</dbReference>
<accession>A0A1I3AMS4</accession>
<dbReference type="STRING" id="69895.SAMN05192551_101308"/>
<feature type="binding site" evidence="3">
    <location>
        <position position="278"/>
    </location>
    <ligand>
        <name>CTP</name>
        <dbReference type="ChEBI" id="CHEBI:37563"/>
    </ligand>
</feature>
<keyword evidence="3 4" id="KW-0288">FMN</keyword>
<dbReference type="RefSeq" id="WP_093368874.1">
    <property type="nucleotide sequence ID" value="NZ_FOQA01000001.1"/>
</dbReference>
<reference evidence="8" key="1">
    <citation type="submission" date="2016-10" db="EMBL/GenBank/DDBJ databases">
        <authorList>
            <person name="Varghese N."/>
            <person name="Submissions S."/>
        </authorList>
    </citation>
    <scope>NUCLEOTIDE SEQUENCE [LARGE SCALE GENOMIC DNA]</scope>
    <source>
        <strain evidence="8">Z-7934</strain>
    </source>
</reference>
<dbReference type="Pfam" id="PF02441">
    <property type="entry name" value="Flavoprotein"/>
    <property type="match status" value="1"/>
</dbReference>
<comment type="function">
    <text evidence="3">Catalyzes two sequential steps in the biosynthesis of coenzyme A. In the first step cysteine is conjugated to 4'-phosphopantothenate to form 4-phosphopantothenoylcysteine. In the second step the latter compound is decarboxylated to form 4'-phosphopantotheine.</text>
</comment>
<dbReference type="EC" id="4.1.1.36" evidence="3"/>
<feature type="region of interest" description="Phosphopantothenoylcysteine decarboxylase" evidence="3">
    <location>
        <begin position="1"/>
        <end position="189"/>
    </location>
</feature>
<keyword evidence="8" id="KW-1185">Reference proteome</keyword>
<dbReference type="InterPro" id="IPR003382">
    <property type="entry name" value="Flavoprotein"/>
</dbReference>
<comment type="catalytic activity">
    <reaction evidence="3 4">
        <text>N-[(R)-4-phosphopantothenoyl]-L-cysteine + H(+) = (R)-4'-phosphopantetheine + CO2</text>
        <dbReference type="Rhea" id="RHEA:16793"/>
        <dbReference type="ChEBI" id="CHEBI:15378"/>
        <dbReference type="ChEBI" id="CHEBI:16526"/>
        <dbReference type="ChEBI" id="CHEBI:59458"/>
        <dbReference type="ChEBI" id="CHEBI:61723"/>
        <dbReference type="EC" id="4.1.1.36"/>
    </reaction>
</comment>
<dbReference type="PANTHER" id="PTHR14359:SF6">
    <property type="entry name" value="PHOSPHOPANTOTHENOYLCYSTEINE DECARBOXYLASE"/>
    <property type="match status" value="1"/>
</dbReference>
<gene>
    <name evidence="3" type="primary">coaBC</name>
    <name evidence="7" type="ORF">SAMN05192551_101308</name>
</gene>
<dbReference type="InterPro" id="IPR035929">
    <property type="entry name" value="CoaB-like_sf"/>
</dbReference>
<comment type="cofactor">
    <cofactor evidence="3">
        <name>Mg(2+)</name>
        <dbReference type="ChEBI" id="CHEBI:18420"/>
    </cofactor>
</comment>
<evidence type="ECO:0000313" key="7">
    <source>
        <dbReference type="EMBL" id="SFH51282.1"/>
    </source>
</evidence>
<dbReference type="GO" id="GO:0004632">
    <property type="term" value="F:phosphopantothenate--cysteine ligase activity"/>
    <property type="evidence" value="ECO:0007669"/>
    <property type="project" value="UniProtKB-UniRule"/>
</dbReference>
<dbReference type="InterPro" id="IPR005252">
    <property type="entry name" value="CoaBC"/>
</dbReference>
<feature type="domain" description="Flavoprotein" evidence="5">
    <location>
        <begin position="5"/>
        <end position="168"/>
    </location>
</feature>
<dbReference type="SUPFAM" id="SSF102645">
    <property type="entry name" value="CoaB-like"/>
    <property type="match status" value="1"/>
</dbReference>
<proteinExistence type="inferred from homology"/>
<dbReference type="EC" id="6.3.2.5" evidence="3"/>
<comment type="pathway">
    <text evidence="3 4">Cofactor biosynthesis; coenzyme A biosynthesis; CoA from (R)-pantothenate: step 3/5.</text>
</comment>
<comment type="similarity">
    <text evidence="3 4">In the N-terminal section; belongs to the HFCD (homo-oligomeric flavin containing Cys decarboxylase) superfamily.</text>
</comment>
<dbReference type="EMBL" id="FOQA01000001">
    <property type="protein sequence ID" value="SFH51282.1"/>
    <property type="molecule type" value="Genomic_DNA"/>
</dbReference>
<dbReference type="GO" id="GO:0015937">
    <property type="term" value="P:coenzyme A biosynthetic process"/>
    <property type="evidence" value="ECO:0007669"/>
    <property type="project" value="UniProtKB-UniRule"/>
</dbReference>
<keyword evidence="3 4" id="KW-0285">Flavoprotein</keyword>
<dbReference type="InterPro" id="IPR007085">
    <property type="entry name" value="DNA/pantothenate-metab_flavo_C"/>
</dbReference>
<sequence>MLQGKHIVVGVTGGIAAYKACELVSRLSKQQATVEVVMTEAATSFVNPETFQALSRNPVITSLFQSIKYWEIEHISLAQKTDAMIVAPATANIIGKVANGIADDFLSTMIMASAVPVILAPAMNTHMYENPILQRNVECLKGYGYHFVDPCEGLLACGDKGKGKMAEPAVLEEYLINLLMPKQDLIGQRILITAGPTREEIDPVRYITNYSSGKMGYALAEMAKKRGALVTLVTGPCQIPIPKVDEAVSVLSTEEMFHAVMSRYEQQDVVIKAAAVSDYRPTDRAVQKIKKQKEGSMELSLTKNPDILWELGKTKNDQVLVGFAAETENLIENATSKMNRKNLDLIVANDLMQPGAGFHCDTNQVMLIYPNGQTKSLRLEEKKKIADRILDEIAYLLKEKKA</sequence>
<comment type="catalytic activity">
    <reaction evidence="3 4">
        <text>(R)-4'-phosphopantothenate + L-cysteine + CTP = N-[(R)-4-phosphopantothenoyl]-L-cysteine + CMP + diphosphate + H(+)</text>
        <dbReference type="Rhea" id="RHEA:19397"/>
        <dbReference type="ChEBI" id="CHEBI:10986"/>
        <dbReference type="ChEBI" id="CHEBI:15378"/>
        <dbReference type="ChEBI" id="CHEBI:33019"/>
        <dbReference type="ChEBI" id="CHEBI:35235"/>
        <dbReference type="ChEBI" id="CHEBI:37563"/>
        <dbReference type="ChEBI" id="CHEBI:59458"/>
        <dbReference type="ChEBI" id="CHEBI:60377"/>
        <dbReference type="EC" id="6.3.2.5"/>
    </reaction>
</comment>
<dbReference type="GO" id="GO:0071513">
    <property type="term" value="C:phosphopantothenoylcysteine decarboxylase complex"/>
    <property type="evidence" value="ECO:0007669"/>
    <property type="project" value="TreeGrafter"/>
</dbReference>
<comment type="function">
    <text evidence="4">Catalyzes two steps in the biosynthesis of coenzyme A. In the first step cysteine is conjugated to 4'-phosphopantothenate to form 4-phosphopantothenoylcysteine, in the latter compound is decarboxylated to form 4'-phosphopantotheine.</text>
</comment>
<protein>
    <recommendedName>
        <fullName evidence="3">Coenzyme A biosynthesis bifunctional protein CoaBC</fullName>
    </recommendedName>
    <alternativeName>
        <fullName evidence="3">DNA/pantothenate metabolism flavoprotein</fullName>
    </alternativeName>
    <alternativeName>
        <fullName evidence="3">Phosphopantothenoylcysteine synthetase/decarboxylase</fullName>
        <shortName evidence="3">PPCS-PPCDC</shortName>
    </alternativeName>
    <domain>
        <recommendedName>
            <fullName evidence="3">Phosphopantothenoylcysteine decarboxylase</fullName>
            <shortName evidence="3">PPC decarboxylase</shortName>
            <shortName evidence="3">PPC-DC</shortName>
            <ecNumber evidence="3">4.1.1.36</ecNumber>
        </recommendedName>
        <alternativeName>
            <fullName evidence="3">CoaC</fullName>
        </alternativeName>
    </domain>
    <domain>
        <recommendedName>
            <fullName evidence="3">Phosphopantothenate--cysteine ligase</fullName>
            <ecNumber evidence="3">6.3.2.5</ecNumber>
        </recommendedName>
        <alternativeName>
            <fullName evidence="3">CoaB</fullName>
        </alternativeName>
        <alternativeName>
            <fullName evidence="3">Phosphopantothenoylcysteine synthetase</fullName>
            <shortName evidence="3">PPC synthetase</shortName>
            <shortName evidence="3">PPC-S</shortName>
        </alternativeName>
    </domain>
</protein>
<comment type="caution">
    <text evidence="3">Lacks conserved residue(s) required for the propagation of feature annotation.</text>
</comment>
<name>A0A1I3AMS4_9FIRM</name>
<dbReference type="NCBIfam" id="TIGR00521">
    <property type="entry name" value="coaBC_dfp"/>
    <property type="match status" value="1"/>
</dbReference>
<comment type="pathway">
    <text evidence="3 4">Cofactor biosynthesis; coenzyme A biosynthesis; CoA from (R)-pantothenate: step 2/5.</text>
</comment>
<dbReference type="SUPFAM" id="SSF52507">
    <property type="entry name" value="Homo-oligomeric flavin-containing Cys decarboxylases, HFCD"/>
    <property type="match status" value="1"/>
</dbReference>
<dbReference type="HAMAP" id="MF_02225">
    <property type="entry name" value="CoaBC"/>
    <property type="match status" value="1"/>
</dbReference>
<feature type="binding site" evidence="3">
    <location>
        <position position="288"/>
    </location>
    <ligand>
        <name>CTP</name>
        <dbReference type="ChEBI" id="CHEBI:37563"/>
    </ligand>
</feature>
<evidence type="ECO:0000256" key="2">
    <source>
        <dbReference type="ARBA" id="ARBA00023239"/>
    </source>
</evidence>
<dbReference type="PANTHER" id="PTHR14359">
    <property type="entry name" value="HOMO-OLIGOMERIC FLAVIN CONTAINING CYS DECARBOXYLASE FAMILY"/>
    <property type="match status" value="1"/>
</dbReference>
<dbReference type="GO" id="GO:0004633">
    <property type="term" value="F:phosphopantothenoylcysteine decarboxylase activity"/>
    <property type="evidence" value="ECO:0007669"/>
    <property type="project" value="UniProtKB-UniRule"/>
</dbReference>
<dbReference type="Gene3D" id="3.40.50.10300">
    <property type="entry name" value="CoaB-like"/>
    <property type="match status" value="1"/>
</dbReference>
<comment type="similarity">
    <text evidence="3 4">In the C-terminal section; belongs to the PPC synthetase family.</text>
</comment>
<dbReference type="GO" id="GO:0015941">
    <property type="term" value="P:pantothenate catabolic process"/>
    <property type="evidence" value="ECO:0007669"/>
    <property type="project" value="InterPro"/>
</dbReference>
<comment type="cofactor">
    <cofactor evidence="3">
        <name>FMN</name>
        <dbReference type="ChEBI" id="CHEBI:58210"/>
    </cofactor>
    <text evidence="3">Binds 1 FMN per subunit.</text>
</comment>
<evidence type="ECO:0000256" key="3">
    <source>
        <dbReference type="HAMAP-Rule" id="MF_02225"/>
    </source>
</evidence>
<dbReference type="InterPro" id="IPR036551">
    <property type="entry name" value="Flavin_trans-like"/>
</dbReference>
<evidence type="ECO:0000256" key="4">
    <source>
        <dbReference type="RuleBase" id="RU364078"/>
    </source>
</evidence>
<keyword evidence="1 3" id="KW-0210">Decarboxylase</keyword>
<dbReference type="Gene3D" id="3.40.50.1950">
    <property type="entry name" value="Flavin prenyltransferase-like"/>
    <property type="match status" value="1"/>
</dbReference>
<dbReference type="UniPathway" id="UPA00241">
    <property type="reaction ID" value="UER00353"/>
</dbReference>
<dbReference type="AlphaFoldDB" id="A0A1I3AMS4"/>
<keyword evidence="2 3" id="KW-0456">Lyase</keyword>
<keyword evidence="3 4" id="KW-0436">Ligase</keyword>